<feature type="region of interest" description="Disordered" evidence="1">
    <location>
        <begin position="112"/>
        <end position="380"/>
    </location>
</feature>
<dbReference type="PROSITE" id="PS00028">
    <property type="entry name" value="ZINC_FINGER_C2H2_1"/>
    <property type="match status" value="1"/>
</dbReference>
<organism evidence="3 4">
    <name type="scientific">Saccharata proteae CBS 121410</name>
    <dbReference type="NCBI Taxonomy" id="1314787"/>
    <lineage>
        <taxon>Eukaryota</taxon>
        <taxon>Fungi</taxon>
        <taxon>Dikarya</taxon>
        <taxon>Ascomycota</taxon>
        <taxon>Pezizomycotina</taxon>
        <taxon>Dothideomycetes</taxon>
        <taxon>Dothideomycetes incertae sedis</taxon>
        <taxon>Botryosphaeriales</taxon>
        <taxon>Saccharataceae</taxon>
        <taxon>Saccharata</taxon>
    </lineage>
</organism>
<name>A0A6A5YAI7_9PEZI</name>
<feature type="compositionally biased region" description="Acidic residues" evidence="1">
    <location>
        <begin position="1209"/>
        <end position="1220"/>
    </location>
</feature>
<evidence type="ECO:0000313" key="3">
    <source>
        <dbReference type="EMBL" id="KAF2088875.1"/>
    </source>
</evidence>
<keyword evidence="4" id="KW-1185">Reference proteome</keyword>
<evidence type="ECO:0000256" key="1">
    <source>
        <dbReference type="SAM" id="MobiDB-lite"/>
    </source>
</evidence>
<feature type="region of interest" description="Disordered" evidence="1">
    <location>
        <begin position="1121"/>
        <end position="1170"/>
    </location>
</feature>
<feature type="compositionally biased region" description="Polar residues" evidence="1">
    <location>
        <begin position="924"/>
        <end position="942"/>
    </location>
</feature>
<feature type="compositionally biased region" description="Pro residues" evidence="1">
    <location>
        <begin position="674"/>
        <end position="683"/>
    </location>
</feature>
<feature type="compositionally biased region" description="Polar residues" evidence="1">
    <location>
        <begin position="656"/>
        <end position="667"/>
    </location>
</feature>
<dbReference type="AlphaFoldDB" id="A0A6A5YAI7"/>
<accession>A0A6A5YAI7</accession>
<feature type="region of interest" description="Disordered" evidence="1">
    <location>
        <begin position="582"/>
        <end position="713"/>
    </location>
</feature>
<gene>
    <name evidence="3" type="ORF">K490DRAFT_64087</name>
</gene>
<feature type="compositionally biased region" description="Polar residues" evidence="1">
    <location>
        <begin position="201"/>
        <end position="245"/>
    </location>
</feature>
<feature type="compositionally biased region" description="Acidic residues" evidence="1">
    <location>
        <begin position="869"/>
        <end position="880"/>
    </location>
</feature>
<sequence>MASDGYHSSYYGSGQNQRSQHPSYSAYQTAQSPSINPATQNPQSHLSQSQASVDSYPAYAAQPSYTQAAGYASTPQEYSYNASNYGGTATSASQARSAEASDLQNLAYASGLRSSGSRVTANPPPSVSTAPSYNAPASPYGQYAPQQPARPKSVNSLAGNPQQRRSPVVDNQTSRTGLPPPTGYSSPTPRAPAPTTQQRTVKSPQVPSTYQAPSSTPRTDYTQRTLPAVTQPTPATSQNTPYHWNQQSTAQTSQAPSYEQTSTTVDPTQVYDPWQEYQRKAEAAKAARAIEERAQAERAKMAAEEAERKAEAERIRVAEENSQAEQRKEEERCQLEQQAIDEQRKASEAQRLQESGKKKKTANTKTKISKAAAAAGPASETDLEAQMRALMAQMREFNNKDPALLARIWDEERKAKEKPNTSPATQQSVPVGPTPTVATPAANGFQAAQPTSLTGSGTPRTATPVASTARNGTANATPQPSTGPSMAQRQMNPSARPSMPLGSSGKTHWPPEKKEQISKAAASWLNANPLNQNNPISPQQVHAILDSNPRYIELCEMLEAHGVKLERAAFARALLAAVPDINSSSPAQSRAPHTLSGSSNAIQRPHSLPQNPPHSGMQTHAHSPAAQAQPAPQPHGEAPRDRGWQYPEPKAHAYQSPYSQPATSGPNSDAMDQVPPPSLPPVAPIAQMQGRDPQPKSRESSQKPATKADAARKTTFSALVDLTALSDDDEPPPKRQAFEHQVAPVYAPAPHMQKQHDGYSMPVMLSNGPQLGPPMPPIDEKTRNMDVAQPIRRRDALRRSTYSVKTIARDVLLATGRHPEMRPLNGHLEGLKSTFRTIDNSTDLSSLRWDLIDPGDPPRDAAEPTVLESESEDADDEEEADQRPKSPVTQQKPVPWPSKKGPDRPPRHSMPSTTFIPHRPSPHGHQNTDPATSTPSNTSINKTMAAPRSEGSKAPIGNGVLGYSAFQQYNEDGTPIKKKGRPVGWRKSLHSKEAQARAAGILPTLPAKNKSAANRQGAAPITTHVNKAAFPNYNVYLCQWKSCSAELHNMATLRKHVEKKHKGLICLWGGCGTDLTTFEGPAETAVHSHKHSEFPTVEAWQKHVEQKHLVPLQWQLGDGHAAGLSESHESASESYLSDSRGRHLTPKISAPAADARSTLLGSKQRPGKDVQKALDAQAAMVLKVRQLGPGLDRGGARLANDKRRMGFIDDNDHEEEVSDD</sequence>
<feature type="domain" description="C2H2-type" evidence="2">
    <location>
        <begin position="1038"/>
        <end position="1061"/>
    </location>
</feature>
<feature type="region of interest" description="Disordered" evidence="1">
    <location>
        <begin position="1189"/>
        <end position="1220"/>
    </location>
</feature>
<feature type="compositionally biased region" description="Polar residues" evidence="1">
    <location>
        <begin position="256"/>
        <end position="267"/>
    </location>
</feature>
<feature type="region of interest" description="Disordered" evidence="1">
    <location>
        <begin position="77"/>
        <end position="100"/>
    </location>
</feature>
<evidence type="ECO:0000313" key="4">
    <source>
        <dbReference type="Proteomes" id="UP000799776"/>
    </source>
</evidence>
<dbReference type="OrthoDB" id="5424797at2759"/>
<feature type="compositionally biased region" description="Polar residues" evidence="1">
    <location>
        <begin position="15"/>
        <end position="53"/>
    </location>
</feature>
<proteinExistence type="predicted"/>
<reference evidence="3" key="1">
    <citation type="journal article" date="2020" name="Stud. Mycol.">
        <title>101 Dothideomycetes genomes: a test case for predicting lifestyles and emergence of pathogens.</title>
        <authorList>
            <person name="Haridas S."/>
            <person name="Albert R."/>
            <person name="Binder M."/>
            <person name="Bloem J."/>
            <person name="Labutti K."/>
            <person name="Salamov A."/>
            <person name="Andreopoulos B."/>
            <person name="Baker S."/>
            <person name="Barry K."/>
            <person name="Bills G."/>
            <person name="Bluhm B."/>
            <person name="Cannon C."/>
            <person name="Castanera R."/>
            <person name="Culley D."/>
            <person name="Daum C."/>
            <person name="Ezra D."/>
            <person name="Gonzalez J."/>
            <person name="Henrissat B."/>
            <person name="Kuo A."/>
            <person name="Liang C."/>
            <person name="Lipzen A."/>
            <person name="Lutzoni F."/>
            <person name="Magnuson J."/>
            <person name="Mondo S."/>
            <person name="Nolan M."/>
            <person name="Ohm R."/>
            <person name="Pangilinan J."/>
            <person name="Park H.-J."/>
            <person name="Ramirez L."/>
            <person name="Alfaro M."/>
            <person name="Sun H."/>
            <person name="Tritt A."/>
            <person name="Yoshinaga Y."/>
            <person name="Zwiers L.-H."/>
            <person name="Turgeon B."/>
            <person name="Goodwin S."/>
            <person name="Spatafora J."/>
            <person name="Crous P."/>
            <person name="Grigoriev I."/>
        </authorList>
    </citation>
    <scope>NUCLEOTIDE SEQUENCE</scope>
    <source>
        <strain evidence="3">CBS 121410</strain>
    </source>
</reference>
<evidence type="ECO:0000259" key="2">
    <source>
        <dbReference type="PROSITE" id="PS00028"/>
    </source>
</evidence>
<protein>
    <recommendedName>
        <fullName evidence="2">C2H2-type domain-containing protein</fullName>
    </recommendedName>
</protein>
<feature type="region of interest" description="Disordered" evidence="1">
    <location>
        <begin position="1"/>
        <end position="55"/>
    </location>
</feature>
<feature type="compositionally biased region" description="Polar residues" evidence="1">
    <location>
        <begin position="153"/>
        <end position="176"/>
    </location>
</feature>
<dbReference type="Proteomes" id="UP000799776">
    <property type="component" value="Unassembled WGS sequence"/>
</dbReference>
<feature type="compositionally biased region" description="Polar residues" evidence="1">
    <location>
        <begin position="446"/>
        <end position="495"/>
    </location>
</feature>
<dbReference type="EMBL" id="ML978715">
    <property type="protein sequence ID" value="KAF2088875.1"/>
    <property type="molecule type" value="Genomic_DNA"/>
</dbReference>
<feature type="region of interest" description="Disordered" evidence="1">
    <location>
        <begin position="408"/>
        <end position="517"/>
    </location>
</feature>
<feature type="compositionally biased region" description="Basic and acidic residues" evidence="1">
    <location>
        <begin position="408"/>
        <end position="419"/>
    </location>
</feature>
<dbReference type="InterPro" id="IPR013087">
    <property type="entry name" value="Znf_C2H2_type"/>
</dbReference>
<feature type="compositionally biased region" description="Low complexity" evidence="1">
    <location>
        <begin position="1"/>
        <end position="14"/>
    </location>
</feature>
<feature type="compositionally biased region" description="Low complexity" evidence="1">
    <location>
        <begin position="246"/>
        <end position="255"/>
    </location>
</feature>
<feature type="compositionally biased region" description="Polar residues" evidence="1">
    <location>
        <begin position="77"/>
        <end position="96"/>
    </location>
</feature>
<feature type="compositionally biased region" description="Low complexity" evidence="1">
    <location>
        <begin position="363"/>
        <end position="378"/>
    </location>
</feature>
<feature type="region of interest" description="Disordered" evidence="1">
    <location>
        <begin position="849"/>
        <end position="956"/>
    </location>
</feature>
<feature type="compositionally biased region" description="Low complexity" evidence="1">
    <location>
        <begin position="429"/>
        <end position="442"/>
    </location>
</feature>
<feature type="compositionally biased region" description="Basic and acidic residues" evidence="1">
    <location>
        <begin position="277"/>
        <end position="334"/>
    </location>
</feature>